<name>A0A8J7JD75_9BACT</name>
<proteinExistence type="inferred from homology"/>
<dbReference type="GO" id="GO:0005524">
    <property type="term" value="F:ATP binding"/>
    <property type="evidence" value="ECO:0007669"/>
    <property type="project" value="UniProtKB-KW"/>
</dbReference>
<evidence type="ECO:0000256" key="8">
    <source>
        <dbReference type="ARBA" id="ARBA00022840"/>
    </source>
</evidence>
<evidence type="ECO:0000259" key="14">
    <source>
        <dbReference type="Pfam" id="PF12627"/>
    </source>
</evidence>
<dbReference type="Gene3D" id="3.30.460.10">
    <property type="entry name" value="Beta Polymerase, domain 2"/>
    <property type="match status" value="1"/>
</dbReference>
<evidence type="ECO:0000313" key="16">
    <source>
        <dbReference type="Proteomes" id="UP000636888"/>
    </source>
</evidence>
<evidence type="ECO:0000256" key="5">
    <source>
        <dbReference type="ARBA" id="ARBA00022723"/>
    </source>
</evidence>
<evidence type="ECO:0000256" key="11">
    <source>
        <dbReference type="RuleBase" id="RU003953"/>
    </source>
</evidence>
<dbReference type="SUPFAM" id="SSF81891">
    <property type="entry name" value="Poly A polymerase C-terminal region-like"/>
    <property type="match status" value="1"/>
</dbReference>
<dbReference type="InterPro" id="IPR032828">
    <property type="entry name" value="PolyA_RNA-bd"/>
</dbReference>
<keyword evidence="16" id="KW-1185">Reference proteome</keyword>
<evidence type="ECO:0000259" key="13">
    <source>
        <dbReference type="Pfam" id="PF01966"/>
    </source>
</evidence>
<organism evidence="15 16">
    <name type="scientific">Geomesophilobacter sediminis</name>
    <dbReference type="NCBI Taxonomy" id="2798584"/>
    <lineage>
        <taxon>Bacteria</taxon>
        <taxon>Pseudomonadati</taxon>
        <taxon>Thermodesulfobacteriota</taxon>
        <taxon>Desulfuromonadia</taxon>
        <taxon>Geobacterales</taxon>
        <taxon>Geobacteraceae</taxon>
        <taxon>Geomesophilobacter</taxon>
    </lineage>
</organism>
<keyword evidence="4" id="KW-0548">Nucleotidyltransferase</keyword>
<evidence type="ECO:0000256" key="10">
    <source>
        <dbReference type="ARBA" id="ARBA00022884"/>
    </source>
</evidence>
<accession>A0A8J7JD75</accession>
<feature type="domain" description="HD" evidence="13">
    <location>
        <begin position="231"/>
        <end position="310"/>
    </location>
</feature>
<keyword evidence="9" id="KW-0460">Magnesium</keyword>
<evidence type="ECO:0000259" key="12">
    <source>
        <dbReference type="Pfam" id="PF01743"/>
    </source>
</evidence>
<protein>
    <submittedName>
        <fullName evidence="15">HD domain-containing protein</fullName>
    </submittedName>
</protein>
<comment type="caution">
    <text evidence="15">The sequence shown here is derived from an EMBL/GenBank/DDBJ whole genome shotgun (WGS) entry which is preliminary data.</text>
</comment>
<dbReference type="InterPro" id="IPR050124">
    <property type="entry name" value="tRNA_CCA-adding_enzyme"/>
</dbReference>
<evidence type="ECO:0000256" key="4">
    <source>
        <dbReference type="ARBA" id="ARBA00022695"/>
    </source>
</evidence>
<dbReference type="GO" id="GO:0008033">
    <property type="term" value="P:tRNA processing"/>
    <property type="evidence" value="ECO:0007669"/>
    <property type="project" value="UniProtKB-KW"/>
</dbReference>
<dbReference type="GO" id="GO:0046872">
    <property type="term" value="F:metal ion binding"/>
    <property type="evidence" value="ECO:0007669"/>
    <property type="project" value="UniProtKB-KW"/>
</dbReference>
<dbReference type="GO" id="GO:0042245">
    <property type="term" value="P:RNA repair"/>
    <property type="evidence" value="ECO:0007669"/>
    <property type="project" value="UniProtKB-KW"/>
</dbReference>
<dbReference type="PANTHER" id="PTHR47545">
    <property type="entry name" value="MULTIFUNCTIONAL CCA PROTEIN"/>
    <property type="match status" value="1"/>
</dbReference>
<evidence type="ECO:0000256" key="9">
    <source>
        <dbReference type="ARBA" id="ARBA00022842"/>
    </source>
</evidence>
<gene>
    <name evidence="15" type="ORF">JFN93_01795</name>
</gene>
<comment type="similarity">
    <text evidence="11">Belongs to the tRNA nucleotidyltransferase/poly(A) polymerase family.</text>
</comment>
<keyword evidence="7" id="KW-0692">RNA repair</keyword>
<keyword evidence="8" id="KW-0067">ATP-binding</keyword>
<dbReference type="Proteomes" id="UP000636888">
    <property type="component" value="Unassembled WGS sequence"/>
</dbReference>
<reference evidence="15" key="1">
    <citation type="submission" date="2020-12" db="EMBL/GenBank/DDBJ databases">
        <title>Geomonas sp. Red875, isolated from river sediment.</title>
        <authorList>
            <person name="Xu Z."/>
            <person name="Zhang Z."/>
            <person name="Masuda Y."/>
            <person name="Itoh H."/>
            <person name="Senoo K."/>
        </authorList>
    </citation>
    <scope>NUCLEOTIDE SEQUENCE</scope>
    <source>
        <strain evidence="15">Red875</strain>
    </source>
</reference>
<evidence type="ECO:0000256" key="2">
    <source>
        <dbReference type="ARBA" id="ARBA00022679"/>
    </source>
</evidence>
<dbReference type="InterPro" id="IPR002646">
    <property type="entry name" value="PolA_pol_head_dom"/>
</dbReference>
<dbReference type="Pfam" id="PF12627">
    <property type="entry name" value="PolyA_pol_RNAbd"/>
    <property type="match status" value="1"/>
</dbReference>
<evidence type="ECO:0000256" key="7">
    <source>
        <dbReference type="ARBA" id="ARBA00022800"/>
    </source>
</evidence>
<dbReference type="GO" id="GO:0003723">
    <property type="term" value="F:RNA binding"/>
    <property type="evidence" value="ECO:0007669"/>
    <property type="project" value="UniProtKB-KW"/>
</dbReference>
<dbReference type="Pfam" id="PF01743">
    <property type="entry name" value="PolyA_pol"/>
    <property type="match status" value="1"/>
</dbReference>
<feature type="domain" description="tRNA nucleotidyltransferase/poly(A) polymerase RNA and SrmB- binding" evidence="14">
    <location>
        <begin position="150"/>
        <end position="211"/>
    </location>
</feature>
<feature type="domain" description="Poly A polymerase head" evidence="12">
    <location>
        <begin position="86"/>
        <end position="126"/>
    </location>
</feature>
<dbReference type="InterPro" id="IPR043519">
    <property type="entry name" value="NT_sf"/>
</dbReference>
<dbReference type="AlphaFoldDB" id="A0A8J7JD75"/>
<sequence length="397" mass="44137">MNAQIQKLKALFPAELHPRLLLVGGVVRDILSGIDCHDFDLIAFAPPNKLAALGFNLVAPKSTPNIFFRYVNGLGKVEVTALPSPEALAEDLIRRDFTVNAMTMTLDGTLSDPLGGREDLPGKRLRPCSATSLSDDPARIFRALRFECAGFRLTEEAEKTIAGTDWTDALGRLPVERFSNEMLKALGKPEPSRFFTRMLELRVGTTILPELFRMPEVPAGPPEHHPEGDLFTHSIQVLEKVAAATDDATPRFCGLFHDLGKLATAPELYPKHHGHEEAGRVLAEPMCRRLRLPLPLIKGLQATCRLHQNANRWDELRTSTKVKVAEQALKSGIARFLPLIVQSDCGREMPGWDEVMRVAKLNGEELGFPQGHFDREGIPPQQRYAMLLQRKVELLKG</sequence>
<keyword evidence="3" id="KW-0819">tRNA processing</keyword>
<comment type="cofactor">
    <cofactor evidence="1">
        <name>Mg(2+)</name>
        <dbReference type="ChEBI" id="CHEBI:18420"/>
    </cofactor>
</comment>
<keyword evidence="5" id="KW-0479">Metal-binding</keyword>
<evidence type="ECO:0000256" key="1">
    <source>
        <dbReference type="ARBA" id="ARBA00001946"/>
    </source>
</evidence>
<dbReference type="InterPro" id="IPR006674">
    <property type="entry name" value="HD_domain"/>
</dbReference>
<dbReference type="Gene3D" id="1.10.3090.10">
    <property type="entry name" value="cca-adding enzyme, domain 2"/>
    <property type="match status" value="1"/>
</dbReference>
<dbReference type="GO" id="GO:0016779">
    <property type="term" value="F:nucleotidyltransferase activity"/>
    <property type="evidence" value="ECO:0007669"/>
    <property type="project" value="UniProtKB-KW"/>
</dbReference>
<keyword evidence="6" id="KW-0547">Nucleotide-binding</keyword>
<dbReference type="Pfam" id="PF01966">
    <property type="entry name" value="HD"/>
    <property type="match status" value="1"/>
</dbReference>
<keyword evidence="2 11" id="KW-0808">Transferase</keyword>
<evidence type="ECO:0000256" key="3">
    <source>
        <dbReference type="ARBA" id="ARBA00022694"/>
    </source>
</evidence>
<evidence type="ECO:0000256" key="6">
    <source>
        <dbReference type="ARBA" id="ARBA00022741"/>
    </source>
</evidence>
<evidence type="ECO:0000313" key="15">
    <source>
        <dbReference type="EMBL" id="MBJ6723429.1"/>
    </source>
</evidence>
<dbReference type="PANTHER" id="PTHR47545:SF1">
    <property type="entry name" value="MULTIFUNCTIONAL CCA PROTEIN"/>
    <property type="match status" value="1"/>
</dbReference>
<keyword evidence="10 11" id="KW-0694">RNA-binding</keyword>
<dbReference type="SUPFAM" id="SSF81301">
    <property type="entry name" value="Nucleotidyltransferase"/>
    <property type="match status" value="1"/>
</dbReference>
<dbReference type="EMBL" id="JAEMHM010000001">
    <property type="protein sequence ID" value="MBJ6723429.1"/>
    <property type="molecule type" value="Genomic_DNA"/>
</dbReference>